<dbReference type="PANTHER" id="PTHR22916:SF3">
    <property type="entry name" value="UDP-GLCNAC:BETAGAL BETA-1,3-N-ACETYLGLUCOSAMINYLTRANSFERASE-LIKE PROTEIN 1"/>
    <property type="match status" value="1"/>
</dbReference>
<organism evidence="2 3">
    <name type="scientific">Mailhella massiliensis</name>
    <dbReference type="NCBI Taxonomy" id="1903261"/>
    <lineage>
        <taxon>Bacteria</taxon>
        <taxon>Pseudomonadati</taxon>
        <taxon>Thermodesulfobacteriota</taxon>
        <taxon>Desulfovibrionia</taxon>
        <taxon>Desulfovibrionales</taxon>
        <taxon>Desulfovibrionaceae</taxon>
        <taxon>Mailhella</taxon>
    </lineage>
</organism>
<reference evidence="2" key="2">
    <citation type="submission" date="2021-09" db="EMBL/GenBank/DDBJ databases">
        <authorList>
            <person name="Gilroy R."/>
        </authorList>
    </citation>
    <scope>NUCLEOTIDE SEQUENCE</scope>
    <source>
        <strain evidence="2">ChiGjej2B2-19336</strain>
    </source>
</reference>
<dbReference type="RefSeq" id="WP_304121584.1">
    <property type="nucleotide sequence ID" value="NZ_DYZA01000089.1"/>
</dbReference>
<keyword evidence="2" id="KW-0328">Glycosyltransferase</keyword>
<sequence>MPRVSVLMPVYNTRPEHLREAMERILSQTFTDFEFLILNDASADPAVEEVVKSFSDPRIVYAVNGKNLGISGSRNRLLDMAQGEYLAVMDHDDISLPERFARQVAFLDAHPEVGLLGSLVQNLMDGQVKPRPADDVEVKKMLMIHCNLSHPSCMIRRSVLDEHGIRYEALFSPAEDYALFARLMPVTQFAILQEPLLRYRAWEGNTSHKKAKAMEAAAMGIHAFMRRDNPELWAMARTYLEKRRRCFFLGIPVLTRVDAWRETRWLLFGCIPVWKVRERLPRIEGL</sequence>
<dbReference type="AlphaFoldDB" id="A0A921AVN4"/>
<dbReference type="Pfam" id="PF00535">
    <property type="entry name" value="Glycos_transf_2"/>
    <property type="match status" value="1"/>
</dbReference>
<dbReference type="SUPFAM" id="SSF53448">
    <property type="entry name" value="Nucleotide-diphospho-sugar transferases"/>
    <property type="match status" value="1"/>
</dbReference>
<proteinExistence type="predicted"/>
<dbReference type="InterPro" id="IPR029044">
    <property type="entry name" value="Nucleotide-diphossugar_trans"/>
</dbReference>
<dbReference type="Gene3D" id="3.90.550.10">
    <property type="entry name" value="Spore Coat Polysaccharide Biosynthesis Protein SpsA, Chain A"/>
    <property type="match status" value="1"/>
</dbReference>
<name>A0A921AVN4_9BACT</name>
<feature type="domain" description="Glycosyltransferase 2-like" evidence="1">
    <location>
        <begin position="5"/>
        <end position="162"/>
    </location>
</feature>
<accession>A0A921AVN4</accession>
<evidence type="ECO:0000313" key="3">
    <source>
        <dbReference type="Proteomes" id="UP000698963"/>
    </source>
</evidence>
<keyword evidence="2" id="KW-0808">Transferase</keyword>
<dbReference type="GO" id="GO:0016758">
    <property type="term" value="F:hexosyltransferase activity"/>
    <property type="evidence" value="ECO:0007669"/>
    <property type="project" value="UniProtKB-ARBA"/>
</dbReference>
<reference evidence="2" key="1">
    <citation type="journal article" date="2021" name="PeerJ">
        <title>Extensive microbial diversity within the chicken gut microbiome revealed by metagenomics and culture.</title>
        <authorList>
            <person name="Gilroy R."/>
            <person name="Ravi A."/>
            <person name="Getino M."/>
            <person name="Pursley I."/>
            <person name="Horton D.L."/>
            <person name="Alikhan N.F."/>
            <person name="Baker D."/>
            <person name="Gharbi K."/>
            <person name="Hall N."/>
            <person name="Watson M."/>
            <person name="Adriaenssens E.M."/>
            <person name="Foster-Nyarko E."/>
            <person name="Jarju S."/>
            <person name="Secka A."/>
            <person name="Antonio M."/>
            <person name="Oren A."/>
            <person name="Chaudhuri R.R."/>
            <person name="La Ragione R."/>
            <person name="Hildebrand F."/>
            <person name="Pallen M.J."/>
        </authorList>
    </citation>
    <scope>NUCLEOTIDE SEQUENCE</scope>
    <source>
        <strain evidence="2">ChiGjej2B2-19336</strain>
    </source>
</reference>
<evidence type="ECO:0000313" key="2">
    <source>
        <dbReference type="EMBL" id="HJD96939.1"/>
    </source>
</evidence>
<dbReference type="EMBL" id="DYZA01000089">
    <property type="protein sequence ID" value="HJD96939.1"/>
    <property type="molecule type" value="Genomic_DNA"/>
</dbReference>
<evidence type="ECO:0000259" key="1">
    <source>
        <dbReference type="Pfam" id="PF00535"/>
    </source>
</evidence>
<dbReference type="EC" id="2.4.-.-" evidence="2"/>
<protein>
    <submittedName>
        <fullName evidence="2">Glycosyltransferase</fullName>
        <ecNumber evidence="2">2.4.-.-</ecNumber>
    </submittedName>
</protein>
<gene>
    <name evidence="2" type="ORF">K8W16_04770</name>
</gene>
<dbReference type="PANTHER" id="PTHR22916">
    <property type="entry name" value="GLYCOSYLTRANSFERASE"/>
    <property type="match status" value="1"/>
</dbReference>
<dbReference type="InterPro" id="IPR001173">
    <property type="entry name" value="Glyco_trans_2-like"/>
</dbReference>
<comment type="caution">
    <text evidence="2">The sequence shown here is derived from an EMBL/GenBank/DDBJ whole genome shotgun (WGS) entry which is preliminary data.</text>
</comment>
<dbReference type="Proteomes" id="UP000698963">
    <property type="component" value="Unassembled WGS sequence"/>
</dbReference>